<evidence type="ECO:0000313" key="3">
    <source>
        <dbReference type="Proteomes" id="UP000016960"/>
    </source>
</evidence>
<sequence length="114" mass="11793">MKSLLPIGLSAALSSVAIAPGVLAEPAARATADSAQSSYAVVSPSGLVSTAYRGGLRAEGIPGYARLDTAYSFGRIHAKDLVRAGIRAGLLAPETISDRHYIRAVEIALSDRND</sequence>
<dbReference type="eggNOG" id="ENOG50335QQ">
    <property type="taxonomic scope" value="Bacteria"/>
</dbReference>
<comment type="caution">
    <text evidence="2">The sequence shown here is derived from an EMBL/GenBank/DDBJ whole genome shotgun (WGS) entry which is preliminary data.</text>
</comment>
<keyword evidence="3" id="KW-1185">Reference proteome</keyword>
<accession>U5DHD3</accession>
<evidence type="ECO:0000256" key="1">
    <source>
        <dbReference type="SAM" id="SignalP"/>
    </source>
</evidence>
<reference evidence="2 3" key="1">
    <citation type="submission" date="2013-05" db="EMBL/GenBank/DDBJ databases">
        <title>Draft genome sequence of Rubidibacter lacunae KORDI 51-2.</title>
        <authorList>
            <person name="Choi D.H."/>
            <person name="Noh J.H."/>
            <person name="Kwon K.-K."/>
            <person name="Lee J.-H."/>
            <person name="Ryu J.-Y."/>
        </authorList>
    </citation>
    <scope>NUCLEOTIDE SEQUENCE [LARGE SCALE GENOMIC DNA]</scope>
    <source>
        <strain evidence="2 3">KORDI 51-2</strain>
    </source>
</reference>
<evidence type="ECO:0000313" key="2">
    <source>
        <dbReference type="EMBL" id="ERN41021.1"/>
    </source>
</evidence>
<gene>
    <name evidence="2" type="ORF">KR51_00024410</name>
</gene>
<dbReference type="InParanoid" id="U5DHD3"/>
<proteinExistence type="predicted"/>
<dbReference type="AlphaFoldDB" id="U5DHD3"/>
<dbReference type="OrthoDB" id="428125at2"/>
<feature type="signal peptide" evidence="1">
    <location>
        <begin position="1"/>
        <end position="24"/>
    </location>
</feature>
<protein>
    <submittedName>
        <fullName evidence="2">Uncharacterized protein</fullName>
    </submittedName>
</protein>
<dbReference type="STRING" id="582515.KR51_00024410"/>
<organism evidence="2 3">
    <name type="scientific">Rubidibacter lacunae KORDI 51-2</name>
    <dbReference type="NCBI Taxonomy" id="582515"/>
    <lineage>
        <taxon>Bacteria</taxon>
        <taxon>Bacillati</taxon>
        <taxon>Cyanobacteriota</taxon>
        <taxon>Cyanophyceae</taxon>
        <taxon>Oscillatoriophycideae</taxon>
        <taxon>Chroococcales</taxon>
        <taxon>Aphanothecaceae</taxon>
        <taxon>Rubidibacter</taxon>
    </lineage>
</organism>
<name>U5DHD3_9CHRO</name>
<feature type="chain" id="PRO_5004658826" evidence="1">
    <location>
        <begin position="25"/>
        <end position="114"/>
    </location>
</feature>
<keyword evidence="1" id="KW-0732">Signal</keyword>
<dbReference type="EMBL" id="ASSJ01000058">
    <property type="protein sequence ID" value="ERN41021.1"/>
    <property type="molecule type" value="Genomic_DNA"/>
</dbReference>
<dbReference type="RefSeq" id="WP_022607679.1">
    <property type="nucleotide sequence ID" value="NZ_ASSJ01000058.1"/>
</dbReference>
<dbReference type="Proteomes" id="UP000016960">
    <property type="component" value="Unassembled WGS sequence"/>
</dbReference>